<name>A0A0A9W5C4_LYGHE</name>
<evidence type="ECO:0000313" key="1">
    <source>
        <dbReference type="EMBL" id="JAG03024.1"/>
    </source>
</evidence>
<dbReference type="EMBL" id="GBHO01040580">
    <property type="protein sequence ID" value="JAG03024.1"/>
    <property type="molecule type" value="Transcribed_RNA"/>
</dbReference>
<gene>
    <name evidence="1" type="primary">NPAS1</name>
    <name evidence="1" type="ORF">CM83_36612</name>
</gene>
<sequence>MPNKFIRRVMHHCHVIHHPNCNDPPLCYLVHSLLNHNVYVVSLVSRELWVTLTSNLNSPISIESRHRVQRMWCVMSLHEITHTAHRRRCHLLNVIALHHTTKATLWHLQQMSHLLGCQVAIAVNVVQCSPIAKRHLQSPHQHSVVTINNNNNTN</sequence>
<accession>A0A0A9W5C4</accession>
<reference evidence="1" key="1">
    <citation type="journal article" date="2014" name="PLoS ONE">
        <title>Transcriptome-Based Identification of ABC Transporters in the Western Tarnished Plant Bug Lygus hesperus.</title>
        <authorList>
            <person name="Hull J.J."/>
            <person name="Chaney K."/>
            <person name="Geib S.M."/>
            <person name="Fabrick J.A."/>
            <person name="Brent C.S."/>
            <person name="Walsh D."/>
            <person name="Lavine L.C."/>
        </authorList>
    </citation>
    <scope>NUCLEOTIDE SEQUENCE</scope>
</reference>
<dbReference type="AlphaFoldDB" id="A0A0A9W5C4"/>
<feature type="non-terminal residue" evidence="1">
    <location>
        <position position="154"/>
    </location>
</feature>
<organism evidence="1">
    <name type="scientific">Lygus hesperus</name>
    <name type="common">Western plant bug</name>
    <dbReference type="NCBI Taxonomy" id="30085"/>
    <lineage>
        <taxon>Eukaryota</taxon>
        <taxon>Metazoa</taxon>
        <taxon>Ecdysozoa</taxon>
        <taxon>Arthropoda</taxon>
        <taxon>Hexapoda</taxon>
        <taxon>Insecta</taxon>
        <taxon>Pterygota</taxon>
        <taxon>Neoptera</taxon>
        <taxon>Paraneoptera</taxon>
        <taxon>Hemiptera</taxon>
        <taxon>Heteroptera</taxon>
        <taxon>Panheteroptera</taxon>
        <taxon>Cimicomorpha</taxon>
        <taxon>Miridae</taxon>
        <taxon>Mirini</taxon>
        <taxon>Lygus</taxon>
    </lineage>
</organism>
<protein>
    <submittedName>
        <fullName evidence="1">Neuronal PAS domain-containing protein 1</fullName>
    </submittedName>
</protein>
<proteinExistence type="predicted"/>
<reference evidence="1" key="2">
    <citation type="submission" date="2014-07" db="EMBL/GenBank/DDBJ databases">
        <authorList>
            <person name="Hull J."/>
        </authorList>
    </citation>
    <scope>NUCLEOTIDE SEQUENCE</scope>
</reference>